<accession>A0AAE0CHT7</accession>
<keyword evidence="3" id="KW-1185">Reference proteome</keyword>
<feature type="region of interest" description="Disordered" evidence="1">
    <location>
        <begin position="299"/>
        <end position="327"/>
    </location>
</feature>
<proteinExistence type="predicted"/>
<feature type="region of interest" description="Disordered" evidence="1">
    <location>
        <begin position="238"/>
        <end position="266"/>
    </location>
</feature>
<dbReference type="EMBL" id="LGRX02023315">
    <property type="protein sequence ID" value="KAK3254658.1"/>
    <property type="molecule type" value="Genomic_DNA"/>
</dbReference>
<dbReference type="AlphaFoldDB" id="A0AAE0CHT7"/>
<evidence type="ECO:0000256" key="1">
    <source>
        <dbReference type="SAM" id="MobiDB-lite"/>
    </source>
</evidence>
<evidence type="ECO:0000313" key="3">
    <source>
        <dbReference type="Proteomes" id="UP001190700"/>
    </source>
</evidence>
<feature type="non-terminal residue" evidence="2">
    <location>
        <position position="1"/>
    </location>
</feature>
<protein>
    <submittedName>
        <fullName evidence="2">Uncharacterized protein</fullName>
    </submittedName>
</protein>
<evidence type="ECO:0000313" key="2">
    <source>
        <dbReference type="EMBL" id="KAK3254658.1"/>
    </source>
</evidence>
<reference evidence="2 3" key="1">
    <citation type="journal article" date="2015" name="Genome Biol. Evol.">
        <title>Comparative Genomics of a Bacterivorous Green Alga Reveals Evolutionary Causalities and Consequences of Phago-Mixotrophic Mode of Nutrition.</title>
        <authorList>
            <person name="Burns J.A."/>
            <person name="Paasch A."/>
            <person name="Narechania A."/>
            <person name="Kim E."/>
        </authorList>
    </citation>
    <scope>NUCLEOTIDE SEQUENCE [LARGE SCALE GENOMIC DNA]</scope>
    <source>
        <strain evidence="2 3">PLY_AMNH</strain>
    </source>
</reference>
<comment type="caution">
    <text evidence="2">The sequence shown here is derived from an EMBL/GenBank/DDBJ whole genome shotgun (WGS) entry which is preliminary data.</text>
</comment>
<feature type="compositionally biased region" description="Acidic residues" evidence="1">
    <location>
        <begin position="307"/>
        <end position="323"/>
    </location>
</feature>
<dbReference type="Proteomes" id="UP001190700">
    <property type="component" value="Unassembled WGS sequence"/>
</dbReference>
<gene>
    <name evidence="2" type="ORF">CYMTET_36135</name>
</gene>
<organism evidence="2 3">
    <name type="scientific">Cymbomonas tetramitiformis</name>
    <dbReference type="NCBI Taxonomy" id="36881"/>
    <lineage>
        <taxon>Eukaryota</taxon>
        <taxon>Viridiplantae</taxon>
        <taxon>Chlorophyta</taxon>
        <taxon>Pyramimonadophyceae</taxon>
        <taxon>Pyramimonadales</taxon>
        <taxon>Pyramimonadaceae</taxon>
        <taxon>Cymbomonas</taxon>
    </lineage>
</organism>
<name>A0AAE0CHT7_9CHLO</name>
<sequence>VERSKEIDQNVAFTLAGALRRWGAAASMPVLDALGGPTLLLRLLGSPRECWQHCGAVLVELYASVDRGRAQLAGTEAMSGLVQGIGFMIFRCQSEAAKYSGAAALTQLAGAMTMARLEKPLQLAPAVLTTLLKMCAAPTITSPAQQGLASWLAHLAREPHTAGALVMHNDVLPKALESILLQRQDAQMQDTGVMITAMLARHSINGWDNLPERGQYDLALQSIKTSIIEHLGSIVQGGGLEGQEDGNRQERSIRRSPSPEPREKMRHILESNDLGGLRLEKSEEVVTCVEEEADRFYSVKQHTFEPASDEEKESEQVEEPEEEPERRGVLNIERAATACFLLTAPASFDVPPCFEIPTRTQGRALMELLKQCIRMVPTTVTMRNSWCRTLSLTCAALWRIATSNSEVGRELAQEGGSELACMLARVVNSAWLQLPHDGSAKTWHSQNNESGVEEHLKNQHSVMAYSLGTLWFMAYHDIGVAGIIGSEADRREAFLHGAKMPAGEFPHMGIWAIEVLAHMLQHTGGNTTACYLTAAALHTVALQAPAQRRTLVSLGIGISAEDIVRMEDAPMAVRTICANLALALLDLDEKPPPTEPPSSSKPGTHSSASDKRDAPSMEYVNRLNFFRAPLDWQGPEDTHGPGYAERVGYLEKNSMSRLRWGVAMAAALCECPVAELQQAGGRACAILASRDQYHSAKRIRGEGDLGEFGLVYPLKALLQLKPQVRAALWALV</sequence>
<feature type="region of interest" description="Disordered" evidence="1">
    <location>
        <begin position="588"/>
        <end position="613"/>
    </location>
</feature>